<accession>A0ABS0H2S9</accession>
<keyword evidence="1" id="KW-0175">Coiled coil</keyword>
<evidence type="ECO:0000256" key="1">
    <source>
        <dbReference type="SAM" id="Coils"/>
    </source>
</evidence>
<feature type="coiled-coil region" evidence="1">
    <location>
        <begin position="75"/>
        <end position="102"/>
    </location>
</feature>
<organism evidence="2 3">
    <name type="scientific">Plantactinospora alkalitolerans</name>
    <dbReference type="NCBI Taxonomy" id="2789879"/>
    <lineage>
        <taxon>Bacteria</taxon>
        <taxon>Bacillati</taxon>
        <taxon>Actinomycetota</taxon>
        <taxon>Actinomycetes</taxon>
        <taxon>Micromonosporales</taxon>
        <taxon>Micromonosporaceae</taxon>
        <taxon>Plantactinospora</taxon>
    </lineage>
</organism>
<comment type="caution">
    <text evidence="2">The sequence shown here is derived from an EMBL/GenBank/DDBJ whole genome shotgun (WGS) entry which is preliminary data.</text>
</comment>
<gene>
    <name evidence="2" type="ORF">I0C86_27950</name>
</gene>
<dbReference type="EMBL" id="JADPUN010000247">
    <property type="protein sequence ID" value="MBF9132760.1"/>
    <property type="molecule type" value="Genomic_DNA"/>
</dbReference>
<proteinExistence type="predicted"/>
<protein>
    <submittedName>
        <fullName evidence="2">Uncharacterized protein</fullName>
    </submittedName>
</protein>
<reference evidence="2 3" key="1">
    <citation type="submission" date="2020-11" db="EMBL/GenBank/DDBJ databases">
        <title>A novel isolate from a Black sea contaminated sediment with potential to produce alkanes: Plantactinospora alkalitolerans sp. nov.</title>
        <authorList>
            <person name="Carro L."/>
            <person name="Veyisoglu A."/>
            <person name="Guven K."/>
            <person name="Schumann P."/>
            <person name="Klenk H.-P."/>
            <person name="Sahin N."/>
        </authorList>
    </citation>
    <scope>NUCLEOTIDE SEQUENCE [LARGE SCALE GENOMIC DNA]</scope>
    <source>
        <strain evidence="2 3">S1510</strain>
    </source>
</reference>
<evidence type="ECO:0000313" key="3">
    <source>
        <dbReference type="Proteomes" id="UP000638560"/>
    </source>
</evidence>
<evidence type="ECO:0000313" key="2">
    <source>
        <dbReference type="EMBL" id="MBF9132760.1"/>
    </source>
</evidence>
<name>A0ABS0H2S9_9ACTN</name>
<dbReference type="Proteomes" id="UP000638560">
    <property type="component" value="Unassembled WGS sequence"/>
</dbReference>
<keyword evidence="3" id="KW-1185">Reference proteome</keyword>
<sequence length="146" mass="15618">MVADWLLPVAAAGGSALVGAVATDAWQSTRSGVMRLFGRAGERRAELAGDWADQTATAITAAPVEELAAVRLRSAEAWQRRLADLVDEYPELNEALRAWAEETQRELSVAGRTWVNTFVARDQATMYNAPGGSITVTHAPVDPPAS</sequence>
<dbReference type="RefSeq" id="WP_196204282.1">
    <property type="nucleotide sequence ID" value="NZ_JADPUN010000247.1"/>
</dbReference>